<evidence type="ECO:0000256" key="4">
    <source>
        <dbReference type="ARBA" id="ARBA00022857"/>
    </source>
</evidence>
<dbReference type="FunFam" id="3.40.50.720:FF:000031">
    <property type="entry name" value="Glutamyl-tRNA reductase"/>
    <property type="match status" value="1"/>
</dbReference>
<evidence type="ECO:0000259" key="15">
    <source>
        <dbReference type="Pfam" id="PF00745"/>
    </source>
</evidence>
<feature type="binding site" evidence="9 11">
    <location>
        <begin position="114"/>
        <end position="116"/>
    </location>
    <ligand>
        <name>substrate</name>
    </ligand>
</feature>
<dbReference type="Proteomes" id="UP000705867">
    <property type="component" value="Unassembled WGS sequence"/>
</dbReference>
<dbReference type="SUPFAM" id="SSF51735">
    <property type="entry name" value="NAD(P)-binding Rossmann-fold domains"/>
    <property type="match status" value="1"/>
</dbReference>
<comment type="catalytic activity">
    <reaction evidence="7 9 14">
        <text>(S)-4-amino-5-oxopentanoate + tRNA(Glu) + NADP(+) = L-glutamyl-tRNA(Glu) + NADPH + H(+)</text>
        <dbReference type="Rhea" id="RHEA:12344"/>
        <dbReference type="Rhea" id="RHEA-COMP:9663"/>
        <dbReference type="Rhea" id="RHEA-COMP:9680"/>
        <dbReference type="ChEBI" id="CHEBI:15378"/>
        <dbReference type="ChEBI" id="CHEBI:57501"/>
        <dbReference type="ChEBI" id="CHEBI:57783"/>
        <dbReference type="ChEBI" id="CHEBI:58349"/>
        <dbReference type="ChEBI" id="CHEBI:78442"/>
        <dbReference type="ChEBI" id="CHEBI:78520"/>
        <dbReference type="EC" id="1.2.1.70"/>
    </reaction>
</comment>
<gene>
    <name evidence="9 18" type="primary">hemA</name>
    <name evidence="18" type="ORF">K8I29_11155</name>
</gene>
<evidence type="ECO:0000256" key="10">
    <source>
        <dbReference type="PIRSR" id="PIRSR000445-1"/>
    </source>
</evidence>
<dbReference type="Gene3D" id="3.40.50.720">
    <property type="entry name" value="NAD(P)-binding Rossmann-like Domain"/>
    <property type="match status" value="1"/>
</dbReference>
<feature type="domain" description="Tetrapyrrole biosynthesis glutamyl-tRNA reductase dimerisation" evidence="15">
    <location>
        <begin position="320"/>
        <end position="417"/>
    </location>
</feature>
<name>A0A953JC11_9BACT</name>
<keyword evidence="4 9" id="KW-0521">NADP</keyword>
<feature type="binding site" evidence="9 11">
    <location>
        <begin position="49"/>
        <end position="52"/>
    </location>
    <ligand>
        <name>substrate</name>
    </ligand>
</feature>
<evidence type="ECO:0000256" key="1">
    <source>
        <dbReference type="ARBA" id="ARBA00005059"/>
    </source>
</evidence>
<feature type="domain" description="Quinate/shikimate 5-dehydrogenase/glutamyl-tRNA reductase" evidence="16">
    <location>
        <begin position="171"/>
        <end position="306"/>
    </location>
</feature>
<dbReference type="GO" id="GO:0050661">
    <property type="term" value="F:NADP binding"/>
    <property type="evidence" value="ECO:0007669"/>
    <property type="project" value="InterPro"/>
</dbReference>
<dbReference type="GO" id="GO:0008883">
    <property type="term" value="F:glutamyl-tRNA reductase activity"/>
    <property type="evidence" value="ECO:0007669"/>
    <property type="project" value="UniProtKB-UniRule"/>
</dbReference>
<dbReference type="PANTHER" id="PTHR43013:SF1">
    <property type="entry name" value="GLUTAMYL-TRNA REDUCTASE"/>
    <property type="match status" value="1"/>
</dbReference>
<dbReference type="Pfam" id="PF01488">
    <property type="entry name" value="Shikimate_DH"/>
    <property type="match status" value="1"/>
</dbReference>
<dbReference type="Gene3D" id="3.30.460.30">
    <property type="entry name" value="Glutamyl-tRNA reductase, N-terminal domain"/>
    <property type="match status" value="1"/>
</dbReference>
<dbReference type="SUPFAM" id="SSF69075">
    <property type="entry name" value="Glutamyl tRNA-reductase dimerization domain"/>
    <property type="match status" value="1"/>
</dbReference>
<reference evidence="18" key="1">
    <citation type="journal article" date="2021" name="bioRxiv">
        <title>Unraveling nitrogen, sulfur and carbon metabolic pathways and microbial community transcriptional responses to substrate deprivation and toxicity stresses in a bioreactor mimicking anoxic brackish coastal sediment conditions.</title>
        <authorList>
            <person name="Martins P.D."/>
            <person name="Echeveste M.J."/>
            <person name="Arshad A."/>
            <person name="Kurth J."/>
            <person name="Ouboter H."/>
            <person name="Jetten M.S.M."/>
            <person name="Welte C.U."/>
        </authorList>
    </citation>
    <scope>NUCLEOTIDE SEQUENCE</scope>
    <source>
        <strain evidence="18">MAG_39</strain>
    </source>
</reference>
<feature type="binding site" evidence="9 11">
    <location>
        <position position="109"/>
    </location>
    <ligand>
        <name>substrate</name>
    </ligand>
</feature>
<comment type="subunit">
    <text evidence="9">Homodimer.</text>
</comment>
<organism evidence="18 19">
    <name type="scientific">Candidatus Nitrobium versatile</name>
    <dbReference type="NCBI Taxonomy" id="2884831"/>
    <lineage>
        <taxon>Bacteria</taxon>
        <taxon>Pseudomonadati</taxon>
        <taxon>Nitrospirota</taxon>
        <taxon>Nitrospiria</taxon>
        <taxon>Nitrospirales</taxon>
        <taxon>Nitrospiraceae</taxon>
        <taxon>Candidatus Nitrobium</taxon>
    </lineage>
</organism>
<dbReference type="FunFam" id="3.30.460.30:FF:000001">
    <property type="entry name" value="Glutamyl-tRNA reductase"/>
    <property type="match status" value="1"/>
</dbReference>
<dbReference type="PROSITE" id="PS00747">
    <property type="entry name" value="GLUTR"/>
    <property type="match status" value="1"/>
</dbReference>
<dbReference type="InterPro" id="IPR000343">
    <property type="entry name" value="4pyrrol_synth_GluRdtase"/>
</dbReference>
<feature type="binding site" evidence="9 12">
    <location>
        <begin position="189"/>
        <end position="194"/>
    </location>
    <ligand>
        <name>NADP(+)</name>
        <dbReference type="ChEBI" id="CHEBI:58349"/>
    </ligand>
</feature>
<dbReference type="InterPro" id="IPR036291">
    <property type="entry name" value="NAD(P)-bd_dom_sf"/>
</dbReference>
<dbReference type="InterPro" id="IPR015895">
    <property type="entry name" value="4pyrrol_synth_GluRdtase_N"/>
</dbReference>
<feature type="site" description="Important for activity" evidence="9 13">
    <location>
        <position position="99"/>
    </location>
</feature>
<sequence length="424" mass="47948">MKIVVIGLNHKTAPVDVRERLAFPGPKLEEGLACLQRVPEVREVALLSTCNRVEILACVGNTAVAVENIQEFLASFHRIERACFEKSLFVHTDSQAVRHVFRVASSLDSMVVGEPQILGQLKDTFDFALRKKTTGVMLNKLMKKAISTAKRVRTETKIAENAVSISFAAVELARKIFSDLTGKSFMLLGAGEMAELAARHLVTNGVRDVMVVNRTYDRGCELAREFSGRPVRFEDFLCELLHCDILICSTGAPAYVLLKDQMHKVMRERKHRPVFIIDISVPRNIDPEINRIENVYLYDVDNLQDVVENNILERKREAEKAETIITEEVEAFVKWMASLNSIPTIVALRQKAEEIKEEELEKFRNKYPDLDNGKKKAVEYLATAIINKLIHPPTAALKEDTEDRDELIATIKKLYGLNGEENEE</sequence>
<comment type="pathway">
    <text evidence="1 9 14">Porphyrin-containing compound metabolism; protoporphyrin-IX biosynthesis; 5-aminolevulinate from L-glutamyl-tRNA(Glu): step 1/2.</text>
</comment>
<comment type="similarity">
    <text evidence="2 9 14">Belongs to the glutamyl-tRNA reductase family.</text>
</comment>
<dbReference type="InterPro" id="IPR015896">
    <property type="entry name" value="4pyrrol_synth_GluRdtase_dimer"/>
</dbReference>
<evidence type="ECO:0000259" key="16">
    <source>
        <dbReference type="Pfam" id="PF01488"/>
    </source>
</evidence>
<evidence type="ECO:0000256" key="8">
    <source>
        <dbReference type="ARBA" id="ARBA00068659"/>
    </source>
</evidence>
<evidence type="ECO:0000256" key="5">
    <source>
        <dbReference type="ARBA" id="ARBA00023002"/>
    </source>
</evidence>
<dbReference type="HAMAP" id="MF_00087">
    <property type="entry name" value="Glu_tRNA_reductase"/>
    <property type="match status" value="1"/>
</dbReference>
<comment type="caution">
    <text evidence="18">The sequence shown here is derived from an EMBL/GenBank/DDBJ whole genome shotgun (WGS) entry which is preliminary data.</text>
</comment>
<dbReference type="CDD" id="cd05213">
    <property type="entry name" value="NAD_bind_Glutamyl_tRNA_reduct"/>
    <property type="match status" value="1"/>
</dbReference>
<proteinExistence type="inferred from homology"/>
<dbReference type="AlphaFoldDB" id="A0A953JC11"/>
<dbReference type="InterPro" id="IPR006151">
    <property type="entry name" value="Shikm_DH/Glu-tRNA_Rdtase"/>
</dbReference>
<dbReference type="Pfam" id="PF00745">
    <property type="entry name" value="GlutR_dimer"/>
    <property type="match status" value="1"/>
</dbReference>
<protein>
    <recommendedName>
        <fullName evidence="8 9">Glutamyl-tRNA reductase</fullName>
        <shortName evidence="9">GluTR</shortName>
        <ecNumber evidence="3 9">1.2.1.70</ecNumber>
    </recommendedName>
</protein>
<evidence type="ECO:0000313" key="18">
    <source>
        <dbReference type="EMBL" id="MBZ0156749.1"/>
    </source>
</evidence>
<dbReference type="NCBIfam" id="TIGR01035">
    <property type="entry name" value="hemA"/>
    <property type="match status" value="1"/>
</dbReference>
<evidence type="ECO:0000256" key="13">
    <source>
        <dbReference type="PIRSR" id="PIRSR000445-4"/>
    </source>
</evidence>
<dbReference type="EC" id="1.2.1.70" evidence="3 9"/>
<dbReference type="SUPFAM" id="SSF69742">
    <property type="entry name" value="Glutamyl tRNA-reductase catalytic, N-terminal domain"/>
    <property type="match status" value="1"/>
</dbReference>
<evidence type="ECO:0000256" key="12">
    <source>
        <dbReference type="PIRSR" id="PIRSR000445-3"/>
    </source>
</evidence>
<dbReference type="InterPro" id="IPR036453">
    <property type="entry name" value="GluRdtase_dimer_dom_sf"/>
</dbReference>
<evidence type="ECO:0000259" key="17">
    <source>
        <dbReference type="Pfam" id="PF05201"/>
    </source>
</evidence>
<evidence type="ECO:0000256" key="3">
    <source>
        <dbReference type="ARBA" id="ARBA00012970"/>
    </source>
</evidence>
<dbReference type="Pfam" id="PF05201">
    <property type="entry name" value="GlutR_N"/>
    <property type="match status" value="1"/>
</dbReference>
<evidence type="ECO:0000256" key="7">
    <source>
        <dbReference type="ARBA" id="ARBA00047464"/>
    </source>
</evidence>
<keyword evidence="6 9" id="KW-0627">Porphyrin biosynthesis</keyword>
<dbReference type="InterPro" id="IPR018214">
    <property type="entry name" value="GluRdtase_CS"/>
</dbReference>
<dbReference type="EMBL" id="JAIOIV010000088">
    <property type="protein sequence ID" value="MBZ0156749.1"/>
    <property type="molecule type" value="Genomic_DNA"/>
</dbReference>
<evidence type="ECO:0000256" key="2">
    <source>
        <dbReference type="ARBA" id="ARBA00005916"/>
    </source>
</evidence>
<evidence type="ECO:0000256" key="14">
    <source>
        <dbReference type="RuleBase" id="RU000584"/>
    </source>
</evidence>
<feature type="binding site" evidence="9 11">
    <location>
        <position position="120"/>
    </location>
    <ligand>
        <name>substrate</name>
    </ligand>
</feature>
<reference evidence="18" key="2">
    <citation type="submission" date="2021-08" db="EMBL/GenBank/DDBJ databases">
        <authorList>
            <person name="Dalcin Martins P."/>
        </authorList>
    </citation>
    <scope>NUCLEOTIDE SEQUENCE</scope>
    <source>
        <strain evidence="18">MAG_39</strain>
    </source>
</reference>
<feature type="active site" description="Nucleophile" evidence="9 10">
    <location>
        <position position="50"/>
    </location>
</feature>
<dbReference type="GO" id="GO:0019353">
    <property type="term" value="P:protoporphyrinogen IX biosynthetic process from glutamate"/>
    <property type="evidence" value="ECO:0007669"/>
    <property type="project" value="TreeGrafter"/>
</dbReference>
<dbReference type="InterPro" id="IPR036343">
    <property type="entry name" value="GluRdtase_N_sf"/>
</dbReference>
<evidence type="ECO:0000256" key="9">
    <source>
        <dbReference type="HAMAP-Rule" id="MF_00087"/>
    </source>
</evidence>
<evidence type="ECO:0000256" key="11">
    <source>
        <dbReference type="PIRSR" id="PIRSR000445-2"/>
    </source>
</evidence>
<comment type="miscellaneous">
    <text evidence="9">During catalysis, the active site Cys acts as a nucleophile attacking the alpha-carbonyl group of tRNA-bound glutamate with the formation of a thioester intermediate between enzyme and glutamate, and the concomitant release of tRNA(Glu). The thioester intermediate is finally reduced by direct hydride transfer from NADPH, to form the product GSA.</text>
</comment>
<keyword evidence="5 9" id="KW-0560">Oxidoreductase</keyword>
<dbReference type="PIRSF" id="PIRSF000445">
    <property type="entry name" value="4pyrrol_synth_GluRdtase"/>
    <property type="match status" value="1"/>
</dbReference>
<accession>A0A953JC11</accession>
<comment type="domain">
    <text evidence="9">Possesses an unusual extended V-shaped dimeric structure with each monomer consisting of three distinct domains arranged along a curved 'spinal' alpha-helix. The N-terminal catalytic domain specifically recognizes the glutamate moiety of the substrate. The second domain is the NADPH-binding domain, and the third C-terminal domain is responsible for dimerization.</text>
</comment>
<evidence type="ECO:0000313" key="19">
    <source>
        <dbReference type="Proteomes" id="UP000705867"/>
    </source>
</evidence>
<comment type="function">
    <text evidence="9">Catalyzes the NADPH-dependent reduction of glutamyl-tRNA(Glu) to glutamate 1-semialdehyde (GSA).</text>
</comment>
<evidence type="ECO:0000256" key="6">
    <source>
        <dbReference type="ARBA" id="ARBA00023244"/>
    </source>
</evidence>
<feature type="domain" description="Glutamyl-tRNA reductase N-terminal" evidence="17">
    <location>
        <begin position="6"/>
        <end position="156"/>
    </location>
</feature>
<dbReference type="PANTHER" id="PTHR43013">
    <property type="entry name" value="GLUTAMYL-TRNA REDUCTASE"/>
    <property type="match status" value="1"/>
</dbReference>